<comment type="similarity">
    <text evidence="2">Belongs to the Sph1/Sph2 family.</text>
</comment>
<accession>A0A1H3IXL1</accession>
<dbReference type="NCBIfam" id="NF045487">
    <property type="entry name" value="ASRP"/>
    <property type="match status" value="1"/>
</dbReference>
<evidence type="ECO:0000313" key="6">
    <source>
        <dbReference type="Proteomes" id="UP000199170"/>
    </source>
</evidence>
<feature type="compositionally biased region" description="Basic and acidic residues" evidence="4">
    <location>
        <begin position="342"/>
        <end position="362"/>
    </location>
</feature>
<evidence type="ECO:0000256" key="3">
    <source>
        <dbReference type="SAM" id="Coils"/>
    </source>
</evidence>
<gene>
    <name evidence="5" type="ORF">SAMN04487946_11158</name>
</gene>
<dbReference type="PANTHER" id="PTHR32114">
    <property type="entry name" value="ABC TRANSPORTER ABCH.3"/>
    <property type="match status" value="1"/>
</dbReference>
<dbReference type="EMBL" id="FNPB01000011">
    <property type="protein sequence ID" value="SDY32493.1"/>
    <property type="molecule type" value="Genomic_DNA"/>
</dbReference>
<proteinExistence type="inferred from homology"/>
<keyword evidence="1 3" id="KW-0175">Coiled coil</keyword>
<keyword evidence="6" id="KW-1185">Reference proteome</keyword>
<reference evidence="6" key="1">
    <citation type="submission" date="2016-10" db="EMBL/GenBank/DDBJ databases">
        <authorList>
            <person name="Varghese N."/>
            <person name="Submissions S."/>
        </authorList>
    </citation>
    <scope>NUCLEOTIDE SEQUENCE [LARGE SCALE GENOMIC DNA]</scope>
    <source>
        <strain evidence="6">CGMCC 1.10118</strain>
    </source>
</reference>
<dbReference type="Proteomes" id="UP000199170">
    <property type="component" value="Unassembled WGS sequence"/>
</dbReference>
<name>A0A1H3IXL1_9EURY</name>
<evidence type="ECO:0000256" key="2">
    <source>
        <dbReference type="ARBA" id="ARBA00049666"/>
    </source>
</evidence>
<evidence type="ECO:0000256" key="4">
    <source>
        <dbReference type="SAM" id="MobiDB-lite"/>
    </source>
</evidence>
<organism evidence="5 6">
    <name type="scientific">Halobellus clavatus</name>
    <dbReference type="NCBI Taxonomy" id="660517"/>
    <lineage>
        <taxon>Archaea</taxon>
        <taxon>Methanobacteriati</taxon>
        <taxon>Methanobacteriota</taxon>
        <taxon>Stenosarchaea group</taxon>
        <taxon>Halobacteria</taxon>
        <taxon>Halobacteriales</taxon>
        <taxon>Haloferacaceae</taxon>
        <taxon>Halobellus</taxon>
    </lineage>
</organism>
<protein>
    <recommendedName>
        <fullName evidence="7">AAA domain-containing protein</fullName>
    </recommendedName>
</protein>
<sequence length="596" mass="67692">MTWHLEIENIAGIHRGEATIESGVNAVRASNWQGKSSFLTAIETAFGTETSLTEGQDHGHVELEIDDTTYAVDLDRTNGTITQSGDPYLTDDVDRVCADLFAFLDETNEVRQAVRVGENLEDLLTRPLDFENIDEQIADLKAEQKQVEAELDRAQNAANRLPRLQERVTSLESQLEDLQEEWDELDNEASSDSDARDELSNLRAQLEKTKTDINRYESTADRVGDELEAKKEELETLDVPTHEELEDDLEDLQSDLHEIERDKELLQSIYEVNQRILEEDRLSLLTDVSHDMLSDQLACWICGNDTSREEVEAQLDSISDRLNSLRDQESTLRNKVNELQEKQQTVRDAERKERDLRDRIGELESQLDDAQTNLESARERKASLEAQIDELEDQVSETQDHATDLQSEIKYTEAELEDARDELETVKSEASQRDVLEEELESLRSEVEDLRTRKERVKRNTRDAFDSALSDILTRFDVGFETARLTDNFDLIVARGGREASLDALSEGERELLGIIAALAGHEAFDVADRVPVMLLDGHTGLDDTNIHHLVDYLSERVDVLVLSAFPEYDAFEGHEVTPTNWETISYGDDVEEVVG</sequence>
<evidence type="ECO:0000256" key="1">
    <source>
        <dbReference type="ARBA" id="ARBA00023054"/>
    </source>
</evidence>
<feature type="region of interest" description="Disordered" evidence="4">
    <location>
        <begin position="342"/>
        <end position="379"/>
    </location>
</feature>
<dbReference type="SUPFAM" id="SSF52540">
    <property type="entry name" value="P-loop containing nucleoside triphosphate hydrolases"/>
    <property type="match status" value="2"/>
</dbReference>
<dbReference type="RefSeq" id="WP_089768549.1">
    <property type="nucleotide sequence ID" value="NZ_FNPB01000011.1"/>
</dbReference>
<dbReference type="PANTHER" id="PTHR32114:SF2">
    <property type="entry name" value="ABC TRANSPORTER ABCH.3"/>
    <property type="match status" value="1"/>
</dbReference>
<feature type="coiled-coil region" evidence="3">
    <location>
        <begin position="130"/>
        <end position="269"/>
    </location>
</feature>
<dbReference type="InterPro" id="IPR027417">
    <property type="entry name" value="P-loop_NTPase"/>
</dbReference>
<dbReference type="AlphaFoldDB" id="A0A1H3IXL1"/>
<dbReference type="Gene3D" id="3.40.50.300">
    <property type="entry name" value="P-loop containing nucleotide triphosphate hydrolases"/>
    <property type="match status" value="2"/>
</dbReference>
<evidence type="ECO:0000313" key="5">
    <source>
        <dbReference type="EMBL" id="SDY32493.1"/>
    </source>
</evidence>
<dbReference type="STRING" id="660517.SAMN04487946_11158"/>
<dbReference type="OrthoDB" id="241568at2157"/>
<evidence type="ECO:0008006" key="7">
    <source>
        <dbReference type="Google" id="ProtNLM"/>
    </source>
</evidence>